<keyword evidence="2" id="KW-1185">Reference proteome</keyword>
<dbReference type="InParanoid" id="A0A1Z5SBL7"/>
<reference evidence="1 2" key="1">
    <citation type="journal article" date="2009" name="Nature">
        <title>The Sorghum bicolor genome and the diversification of grasses.</title>
        <authorList>
            <person name="Paterson A.H."/>
            <person name="Bowers J.E."/>
            <person name="Bruggmann R."/>
            <person name="Dubchak I."/>
            <person name="Grimwood J."/>
            <person name="Gundlach H."/>
            <person name="Haberer G."/>
            <person name="Hellsten U."/>
            <person name="Mitros T."/>
            <person name="Poliakov A."/>
            <person name="Schmutz J."/>
            <person name="Spannagl M."/>
            <person name="Tang H."/>
            <person name="Wang X."/>
            <person name="Wicker T."/>
            <person name="Bharti A.K."/>
            <person name="Chapman J."/>
            <person name="Feltus F.A."/>
            <person name="Gowik U."/>
            <person name="Grigoriev I.V."/>
            <person name="Lyons E."/>
            <person name="Maher C.A."/>
            <person name="Martis M."/>
            <person name="Narechania A."/>
            <person name="Otillar R.P."/>
            <person name="Penning B.W."/>
            <person name="Salamov A.A."/>
            <person name="Wang Y."/>
            <person name="Zhang L."/>
            <person name="Carpita N.C."/>
            <person name="Freeling M."/>
            <person name="Gingle A.R."/>
            <person name="Hash C.T."/>
            <person name="Keller B."/>
            <person name="Klein P."/>
            <person name="Kresovich S."/>
            <person name="McCann M.C."/>
            <person name="Ming R."/>
            <person name="Peterson D.G."/>
            <person name="Mehboob-ur-Rahman"/>
            <person name="Ware D."/>
            <person name="Westhoff P."/>
            <person name="Mayer K.F."/>
            <person name="Messing J."/>
            <person name="Rokhsar D.S."/>
        </authorList>
    </citation>
    <scope>NUCLEOTIDE SEQUENCE [LARGE SCALE GENOMIC DNA]</scope>
    <source>
        <strain evidence="2">cv. BTx623</strain>
    </source>
</reference>
<reference evidence="2" key="2">
    <citation type="journal article" date="2018" name="Plant J.">
        <title>The Sorghum bicolor reference genome: improved assembly, gene annotations, a transcriptome atlas, and signatures of genome organization.</title>
        <authorList>
            <person name="McCormick R.F."/>
            <person name="Truong S.K."/>
            <person name="Sreedasyam A."/>
            <person name="Jenkins J."/>
            <person name="Shu S."/>
            <person name="Sims D."/>
            <person name="Kennedy M."/>
            <person name="Amirebrahimi M."/>
            <person name="Weers B.D."/>
            <person name="McKinley B."/>
            <person name="Mattison A."/>
            <person name="Morishige D.T."/>
            <person name="Grimwood J."/>
            <person name="Schmutz J."/>
            <person name="Mullet J.E."/>
        </authorList>
    </citation>
    <scope>NUCLEOTIDE SEQUENCE [LARGE SCALE GENOMIC DNA]</scope>
    <source>
        <strain evidence="2">cv. BTx623</strain>
    </source>
</reference>
<name>A0A1Z5SBL7_SORBI</name>
<protein>
    <submittedName>
        <fullName evidence="1">Uncharacterized protein</fullName>
    </submittedName>
</protein>
<accession>A0A1Z5SBL7</accession>
<proteinExistence type="predicted"/>
<evidence type="ECO:0000313" key="1">
    <source>
        <dbReference type="EMBL" id="OQU93277.1"/>
    </source>
</evidence>
<dbReference type="EMBL" id="CM000760">
    <property type="protein sequence ID" value="OQU93277.1"/>
    <property type="molecule type" value="Genomic_DNA"/>
</dbReference>
<sequence length="79" mass="7865">MSSLPAVVQRVGPLRGGVRTLVGVDASGGMTSGGGGSYGTSGGVIVSCRHAASALHIAMRRRRAWNRAAAPGRSMTGTG</sequence>
<organism evidence="1 2">
    <name type="scientific">Sorghum bicolor</name>
    <name type="common">Sorghum</name>
    <name type="synonym">Sorghum vulgare</name>
    <dbReference type="NCBI Taxonomy" id="4558"/>
    <lineage>
        <taxon>Eukaryota</taxon>
        <taxon>Viridiplantae</taxon>
        <taxon>Streptophyta</taxon>
        <taxon>Embryophyta</taxon>
        <taxon>Tracheophyta</taxon>
        <taxon>Spermatophyta</taxon>
        <taxon>Magnoliopsida</taxon>
        <taxon>Liliopsida</taxon>
        <taxon>Poales</taxon>
        <taxon>Poaceae</taxon>
        <taxon>PACMAD clade</taxon>
        <taxon>Panicoideae</taxon>
        <taxon>Andropogonodae</taxon>
        <taxon>Andropogoneae</taxon>
        <taxon>Sorghinae</taxon>
        <taxon>Sorghum</taxon>
    </lineage>
</organism>
<dbReference type="Gramene" id="OQU93277">
    <property type="protein sequence ID" value="OQU93277"/>
    <property type="gene ID" value="SORBI_3001G512633"/>
</dbReference>
<dbReference type="Proteomes" id="UP000000768">
    <property type="component" value="Chromosome 1"/>
</dbReference>
<dbReference type="AlphaFoldDB" id="A0A1Z5SBL7"/>
<gene>
    <name evidence="1" type="ORF">SORBI_3001G512633</name>
</gene>
<evidence type="ECO:0000313" key="2">
    <source>
        <dbReference type="Proteomes" id="UP000000768"/>
    </source>
</evidence>